<dbReference type="AlphaFoldDB" id="A0A5C5XX97"/>
<name>A0A5C5XX97_9BACT</name>
<evidence type="ECO:0000313" key="3">
    <source>
        <dbReference type="Proteomes" id="UP000318053"/>
    </source>
</evidence>
<reference evidence="2 3" key="1">
    <citation type="submission" date="2019-02" db="EMBL/GenBank/DDBJ databases">
        <title>Deep-cultivation of Planctomycetes and their phenomic and genomic characterization uncovers novel biology.</title>
        <authorList>
            <person name="Wiegand S."/>
            <person name="Jogler M."/>
            <person name="Boedeker C."/>
            <person name="Pinto D."/>
            <person name="Vollmers J."/>
            <person name="Rivas-Marin E."/>
            <person name="Kohn T."/>
            <person name="Peeters S.H."/>
            <person name="Heuer A."/>
            <person name="Rast P."/>
            <person name="Oberbeckmann S."/>
            <person name="Bunk B."/>
            <person name="Jeske O."/>
            <person name="Meyerdierks A."/>
            <person name="Storesund J.E."/>
            <person name="Kallscheuer N."/>
            <person name="Luecker S."/>
            <person name="Lage O.M."/>
            <person name="Pohl T."/>
            <person name="Merkel B.J."/>
            <person name="Hornburger P."/>
            <person name="Mueller R.-W."/>
            <person name="Bruemmer F."/>
            <person name="Labrenz M."/>
            <person name="Spormann A.M."/>
            <person name="Op Den Camp H."/>
            <person name="Overmann J."/>
            <person name="Amann R."/>
            <person name="Jetten M.S.M."/>
            <person name="Mascher T."/>
            <person name="Medema M.H."/>
            <person name="Devos D.P."/>
            <person name="Kaster A.-K."/>
            <person name="Ovreas L."/>
            <person name="Rohde M."/>
            <person name="Galperin M.Y."/>
            <person name="Jogler C."/>
        </authorList>
    </citation>
    <scope>NUCLEOTIDE SEQUENCE [LARGE SCALE GENOMIC DNA]</scope>
    <source>
        <strain evidence="2 3">CA85</strain>
    </source>
</reference>
<accession>A0A5C5XX97</accession>
<dbReference type="EMBL" id="SJPK01000004">
    <property type="protein sequence ID" value="TWT67504.1"/>
    <property type="molecule type" value="Genomic_DNA"/>
</dbReference>
<keyword evidence="3" id="KW-1185">Reference proteome</keyword>
<organism evidence="2 3">
    <name type="scientific">Allorhodopirellula solitaria</name>
    <dbReference type="NCBI Taxonomy" id="2527987"/>
    <lineage>
        <taxon>Bacteria</taxon>
        <taxon>Pseudomonadati</taxon>
        <taxon>Planctomycetota</taxon>
        <taxon>Planctomycetia</taxon>
        <taxon>Pirellulales</taxon>
        <taxon>Pirellulaceae</taxon>
        <taxon>Allorhodopirellula</taxon>
    </lineage>
</organism>
<evidence type="ECO:0000313" key="2">
    <source>
        <dbReference type="EMBL" id="TWT67504.1"/>
    </source>
</evidence>
<sequence>MAAMPLVCLAAKWISIHAIELLTLGMAAIVILNGSSDGSERPRFSRHGSSIQGFICGM</sequence>
<protein>
    <submittedName>
        <fullName evidence="2">Uncharacterized protein</fullName>
    </submittedName>
</protein>
<gene>
    <name evidence="2" type="ORF">CA85_23550</name>
</gene>
<dbReference type="Proteomes" id="UP000318053">
    <property type="component" value="Unassembled WGS sequence"/>
</dbReference>
<proteinExistence type="predicted"/>
<feature type="transmembrane region" description="Helical" evidence="1">
    <location>
        <begin position="14"/>
        <end position="34"/>
    </location>
</feature>
<keyword evidence="1" id="KW-0812">Transmembrane</keyword>
<keyword evidence="1" id="KW-1133">Transmembrane helix</keyword>
<comment type="caution">
    <text evidence="2">The sequence shown here is derived from an EMBL/GenBank/DDBJ whole genome shotgun (WGS) entry which is preliminary data.</text>
</comment>
<evidence type="ECO:0000256" key="1">
    <source>
        <dbReference type="SAM" id="Phobius"/>
    </source>
</evidence>
<keyword evidence="1" id="KW-0472">Membrane</keyword>